<feature type="transmembrane region" description="Helical" evidence="6">
    <location>
        <begin position="228"/>
        <end position="249"/>
    </location>
</feature>
<comment type="caution">
    <text evidence="9">The sequence shown here is derived from an EMBL/GenBank/DDBJ whole genome shotgun (WGS) entry which is preliminary data.</text>
</comment>
<reference evidence="9" key="1">
    <citation type="journal article" date="2020" name="Phytopathology">
        <title>Genome sequence of the chestnut blight fungus Cryphonectria parasitica EP155: A fundamental resource for an archetypical invasive plant pathogen.</title>
        <authorList>
            <person name="Crouch J.A."/>
            <person name="Dawe A."/>
            <person name="Aerts A."/>
            <person name="Barry K."/>
            <person name="Churchill A.C.L."/>
            <person name="Grimwood J."/>
            <person name="Hillman B."/>
            <person name="Milgroom M.G."/>
            <person name="Pangilinan J."/>
            <person name="Smith M."/>
            <person name="Salamov A."/>
            <person name="Schmutz J."/>
            <person name="Yadav J."/>
            <person name="Grigoriev I.V."/>
            <person name="Nuss D."/>
        </authorList>
    </citation>
    <scope>NUCLEOTIDE SEQUENCE</scope>
    <source>
        <strain evidence="9">EP155</strain>
    </source>
</reference>
<dbReference type="PANTHER" id="PTHR23501:SF193">
    <property type="entry name" value="MULTIDRUG TRANSPORTER, PUTATIVE (AFU_ORTHOLOGUE AFUA_8G00940)-RELATED"/>
    <property type="match status" value="1"/>
</dbReference>
<dbReference type="Pfam" id="PF07690">
    <property type="entry name" value="MFS_1"/>
    <property type="match status" value="1"/>
</dbReference>
<dbReference type="CDD" id="cd17502">
    <property type="entry name" value="MFS_Azr1_MDR_like"/>
    <property type="match status" value="1"/>
</dbReference>
<feature type="transmembrane region" description="Helical" evidence="6">
    <location>
        <begin position="70"/>
        <end position="90"/>
    </location>
</feature>
<evidence type="ECO:0000256" key="7">
    <source>
        <dbReference type="SAM" id="SignalP"/>
    </source>
</evidence>
<keyword evidence="4 6" id="KW-1133">Transmembrane helix</keyword>
<evidence type="ECO:0000256" key="2">
    <source>
        <dbReference type="ARBA" id="ARBA00007520"/>
    </source>
</evidence>
<organism evidence="9 10">
    <name type="scientific">Cryphonectria parasitica (strain ATCC 38755 / EP155)</name>
    <dbReference type="NCBI Taxonomy" id="660469"/>
    <lineage>
        <taxon>Eukaryota</taxon>
        <taxon>Fungi</taxon>
        <taxon>Dikarya</taxon>
        <taxon>Ascomycota</taxon>
        <taxon>Pezizomycotina</taxon>
        <taxon>Sordariomycetes</taxon>
        <taxon>Sordariomycetidae</taxon>
        <taxon>Diaporthales</taxon>
        <taxon>Cryphonectriaceae</taxon>
        <taxon>Cryphonectria-Endothia species complex</taxon>
        <taxon>Cryphonectria</taxon>
    </lineage>
</organism>
<proteinExistence type="inferred from homology"/>
<feature type="transmembrane region" description="Helical" evidence="6">
    <location>
        <begin position="131"/>
        <end position="151"/>
    </location>
</feature>
<keyword evidence="7" id="KW-0732">Signal</keyword>
<dbReference type="OrthoDB" id="10021397at2759"/>
<dbReference type="Proteomes" id="UP000803844">
    <property type="component" value="Unassembled WGS sequence"/>
</dbReference>
<dbReference type="PANTHER" id="PTHR23501">
    <property type="entry name" value="MAJOR FACILITATOR SUPERFAMILY"/>
    <property type="match status" value="1"/>
</dbReference>
<feature type="transmembrane region" description="Helical" evidence="6">
    <location>
        <begin position="396"/>
        <end position="416"/>
    </location>
</feature>
<dbReference type="GeneID" id="63833546"/>
<feature type="signal peptide" evidence="7">
    <location>
        <begin position="1"/>
        <end position="21"/>
    </location>
</feature>
<dbReference type="InterPro" id="IPR020846">
    <property type="entry name" value="MFS_dom"/>
</dbReference>
<evidence type="ECO:0000313" key="9">
    <source>
        <dbReference type="EMBL" id="KAF3769428.1"/>
    </source>
</evidence>
<evidence type="ECO:0000256" key="6">
    <source>
        <dbReference type="SAM" id="Phobius"/>
    </source>
</evidence>
<feature type="transmembrane region" description="Helical" evidence="6">
    <location>
        <begin position="163"/>
        <end position="181"/>
    </location>
</feature>
<evidence type="ECO:0000256" key="4">
    <source>
        <dbReference type="ARBA" id="ARBA00022989"/>
    </source>
</evidence>
<keyword evidence="3 6" id="KW-0812">Transmembrane</keyword>
<feature type="transmembrane region" description="Helical" evidence="6">
    <location>
        <begin position="365"/>
        <end position="384"/>
    </location>
</feature>
<dbReference type="Gene3D" id="1.20.1250.20">
    <property type="entry name" value="MFS general substrate transporter like domains"/>
    <property type="match status" value="2"/>
</dbReference>
<sequence>MRLFLVMSSLTLAVFLMLLDASIVATATPKITGDFHSLNDIGWYGTAYLMANCASQPLSGKVYTYFNVKWTFMTFFAIFEIGSALCGAAVSSRMLIVGRAVAGLGASGLLNGGYTIIALSVPDSKQAGLRGILMGLSFFGLLGGPLIGGALTEYTTWRWCFYINLPCAAVIWGFLLVVQIPGFRVSGDGMQPLSQILKKLDIIGFLLFTPTIVMFILALQWGGTTYSWHSATIIGLFCGAFGNLVLFLAWEYRVGDEAMIPLSMVRRRIIWSSCLNIACFTGCAFTTTYYFPVYFQSVRNATPLQSGVDMLPQVITNMIVTIFTGGLVGRVGYYLPFAIASGLFTSVGTGLITTITPTTSKGRRIGFQIIQGFMGLGFQIPILAVSNGVRKEEVSIGSALVVFSQNMSGAVFLSLAEVIFSSELRNFLSMYAPSANASAVIAAGASAAGVKSSVPAALLPAVRLAYSNTFDHVMYLATGAACGAFLFSLGMGWRSINTKKDT</sequence>
<dbReference type="GO" id="GO:0022857">
    <property type="term" value="F:transmembrane transporter activity"/>
    <property type="evidence" value="ECO:0007669"/>
    <property type="project" value="InterPro"/>
</dbReference>
<feature type="transmembrane region" description="Helical" evidence="6">
    <location>
        <begin position="333"/>
        <end position="353"/>
    </location>
</feature>
<feature type="transmembrane region" description="Helical" evidence="6">
    <location>
        <begin position="96"/>
        <end position="119"/>
    </location>
</feature>
<feature type="transmembrane region" description="Helical" evidence="6">
    <location>
        <begin position="202"/>
        <end position="222"/>
    </location>
</feature>
<evidence type="ECO:0000256" key="3">
    <source>
        <dbReference type="ARBA" id="ARBA00022692"/>
    </source>
</evidence>
<evidence type="ECO:0000259" key="8">
    <source>
        <dbReference type="PROSITE" id="PS50850"/>
    </source>
</evidence>
<dbReference type="SUPFAM" id="SSF103473">
    <property type="entry name" value="MFS general substrate transporter"/>
    <property type="match status" value="2"/>
</dbReference>
<comment type="similarity">
    <text evidence="2">Belongs to the major facilitator superfamily. TCR/Tet family.</text>
</comment>
<evidence type="ECO:0000256" key="5">
    <source>
        <dbReference type="ARBA" id="ARBA00023136"/>
    </source>
</evidence>
<feature type="transmembrane region" description="Helical" evidence="6">
    <location>
        <begin position="473"/>
        <end position="493"/>
    </location>
</feature>
<dbReference type="InterPro" id="IPR036259">
    <property type="entry name" value="MFS_trans_sf"/>
</dbReference>
<dbReference type="GO" id="GO:0005886">
    <property type="term" value="C:plasma membrane"/>
    <property type="evidence" value="ECO:0007669"/>
    <property type="project" value="TreeGrafter"/>
</dbReference>
<keyword evidence="10" id="KW-1185">Reference proteome</keyword>
<dbReference type="InterPro" id="IPR011701">
    <property type="entry name" value="MFS"/>
</dbReference>
<keyword evidence="5 6" id="KW-0472">Membrane</keyword>
<dbReference type="AlphaFoldDB" id="A0A9P5CSM0"/>
<accession>A0A9P5CSM0</accession>
<name>A0A9P5CSM0_CRYP1</name>
<comment type="subcellular location">
    <subcellularLocation>
        <location evidence="1">Membrane</location>
        <topology evidence="1">Multi-pass membrane protein</topology>
    </subcellularLocation>
</comment>
<feature type="chain" id="PRO_5040221294" evidence="7">
    <location>
        <begin position="22"/>
        <end position="502"/>
    </location>
</feature>
<evidence type="ECO:0000313" key="10">
    <source>
        <dbReference type="Proteomes" id="UP000803844"/>
    </source>
</evidence>
<dbReference type="PROSITE" id="PS50850">
    <property type="entry name" value="MFS"/>
    <property type="match status" value="1"/>
</dbReference>
<feature type="domain" description="Major facilitator superfamily (MFS) profile" evidence="8">
    <location>
        <begin position="6"/>
        <end position="496"/>
    </location>
</feature>
<evidence type="ECO:0000256" key="1">
    <source>
        <dbReference type="ARBA" id="ARBA00004141"/>
    </source>
</evidence>
<gene>
    <name evidence="9" type="ORF">M406DRAFT_246669</name>
</gene>
<dbReference type="RefSeq" id="XP_040780389.1">
    <property type="nucleotide sequence ID" value="XM_040916417.1"/>
</dbReference>
<feature type="transmembrane region" description="Helical" evidence="6">
    <location>
        <begin position="269"/>
        <end position="291"/>
    </location>
</feature>
<dbReference type="EMBL" id="MU032344">
    <property type="protein sequence ID" value="KAF3769428.1"/>
    <property type="molecule type" value="Genomic_DNA"/>
</dbReference>
<protein>
    <submittedName>
        <fullName evidence="9">MFS general substrate transporter</fullName>
    </submittedName>
</protein>